<proteinExistence type="predicted"/>
<evidence type="ECO:0000256" key="1">
    <source>
        <dbReference type="ARBA" id="ARBA00001913"/>
    </source>
</evidence>
<evidence type="ECO:0000313" key="8">
    <source>
        <dbReference type="EMBL" id="GAA2177082.1"/>
    </source>
</evidence>
<comment type="cofactor">
    <cofactor evidence="1">
        <name>Ca(2+)</name>
        <dbReference type="ChEBI" id="CHEBI:29108"/>
    </cofactor>
</comment>
<dbReference type="PANTHER" id="PTHR43050">
    <property type="entry name" value="SERINE / THREONINE RACEMASE FAMILY MEMBER"/>
    <property type="match status" value="1"/>
</dbReference>
<comment type="cofactor">
    <cofactor evidence="3">
        <name>Mn(2+)</name>
        <dbReference type="ChEBI" id="CHEBI:29035"/>
    </cofactor>
</comment>
<dbReference type="Proteomes" id="UP001500974">
    <property type="component" value="Unassembled WGS sequence"/>
</dbReference>
<comment type="caution">
    <text evidence="8">The sequence shown here is derived from an EMBL/GenBank/DDBJ whole genome shotgun (WGS) entry which is preliminary data.</text>
</comment>
<comment type="cofactor">
    <cofactor evidence="2">
        <name>pyridoxal 5'-phosphate</name>
        <dbReference type="ChEBI" id="CHEBI:597326"/>
    </cofactor>
</comment>
<protein>
    <submittedName>
        <fullName evidence="8">Threonine/serine dehydratase</fullName>
    </submittedName>
</protein>
<dbReference type="InterPro" id="IPR001926">
    <property type="entry name" value="TrpB-like_PALP"/>
</dbReference>
<evidence type="ECO:0000313" key="9">
    <source>
        <dbReference type="Proteomes" id="UP001500974"/>
    </source>
</evidence>
<dbReference type="InterPro" id="IPR036052">
    <property type="entry name" value="TrpB-like_PALP_sf"/>
</dbReference>
<dbReference type="Pfam" id="PF00291">
    <property type="entry name" value="PALP"/>
    <property type="match status" value="1"/>
</dbReference>
<keyword evidence="9" id="KW-1185">Reference proteome</keyword>
<gene>
    <name evidence="8" type="ORF">GCM10009784_26280</name>
</gene>
<dbReference type="EMBL" id="BAAAON010000003">
    <property type="protein sequence ID" value="GAA2177082.1"/>
    <property type="molecule type" value="Genomic_DNA"/>
</dbReference>
<dbReference type="PROSITE" id="PS00165">
    <property type="entry name" value="DEHYDRATASE_SER_THR"/>
    <property type="match status" value="1"/>
</dbReference>
<keyword evidence="6" id="KW-0663">Pyridoxal phosphate</keyword>
<name>A0ABN3AZV0_9MICC</name>
<evidence type="ECO:0000256" key="2">
    <source>
        <dbReference type="ARBA" id="ARBA00001933"/>
    </source>
</evidence>
<evidence type="ECO:0000256" key="5">
    <source>
        <dbReference type="ARBA" id="ARBA00022842"/>
    </source>
</evidence>
<evidence type="ECO:0000256" key="4">
    <source>
        <dbReference type="ARBA" id="ARBA00001946"/>
    </source>
</evidence>
<keyword evidence="5" id="KW-0460">Magnesium</keyword>
<sequence length="339" mass="36015">MSISEAATSEAAETTLVTLSDIEAAAERISDLVLRTPIIQLPHPQRPDEVLHCKAESLQPTSAFKLRGAYNTIAQVLDHAREHGIVAQSSGNHARAVAWLAHRLNLRAVIVMPDAAPLPKIEAVRALGAEVEIVPSALRDVRAHELVAQHGYVHVPPYDDPRIIAGQGTVGLEIMQQLPNVDTVLVPVSGGGLISGIATAVKALNPGTRVIGVEPELAADAAQSFREGRRITWEQELTYRTVADGLRTPALGVHPWEHVKRYVDDVITVTEEQILAAMRHLTLAGRLVVEPSGAVATAAWMHDLVPSGNTQKDGGTTAAVVSGGSVDPALLAKVLQQAG</sequence>
<dbReference type="PANTHER" id="PTHR43050:SF1">
    <property type="entry name" value="SERINE RACEMASE"/>
    <property type="match status" value="1"/>
</dbReference>
<evidence type="ECO:0000256" key="6">
    <source>
        <dbReference type="ARBA" id="ARBA00022898"/>
    </source>
</evidence>
<evidence type="ECO:0000259" key="7">
    <source>
        <dbReference type="Pfam" id="PF00291"/>
    </source>
</evidence>
<feature type="domain" description="Tryptophan synthase beta chain-like PALP" evidence="7">
    <location>
        <begin position="29"/>
        <end position="323"/>
    </location>
</feature>
<comment type="cofactor">
    <cofactor evidence="4">
        <name>Mg(2+)</name>
        <dbReference type="ChEBI" id="CHEBI:18420"/>
    </cofactor>
</comment>
<dbReference type="CDD" id="cd01562">
    <property type="entry name" value="Thr-dehyd"/>
    <property type="match status" value="1"/>
</dbReference>
<evidence type="ECO:0000256" key="3">
    <source>
        <dbReference type="ARBA" id="ARBA00001936"/>
    </source>
</evidence>
<dbReference type="SUPFAM" id="SSF53686">
    <property type="entry name" value="Tryptophan synthase beta subunit-like PLP-dependent enzymes"/>
    <property type="match status" value="1"/>
</dbReference>
<organism evidence="8 9">
    <name type="scientific">Arthrobacter parietis</name>
    <dbReference type="NCBI Taxonomy" id="271434"/>
    <lineage>
        <taxon>Bacteria</taxon>
        <taxon>Bacillati</taxon>
        <taxon>Actinomycetota</taxon>
        <taxon>Actinomycetes</taxon>
        <taxon>Micrococcales</taxon>
        <taxon>Micrococcaceae</taxon>
        <taxon>Arthrobacter</taxon>
    </lineage>
</organism>
<dbReference type="Gene3D" id="3.40.50.1100">
    <property type="match status" value="2"/>
</dbReference>
<dbReference type="InterPro" id="IPR000634">
    <property type="entry name" value="Ser/Thr_deHydtase_PyrdxlP-BS"/>
</dbReference>
<reference evidence="8 9" key="1">
    <citation type="journal article" date="2019" name="Int. J. Syst. Evol. Microbiol.">
        <title>The Global Catalogue of Microorganisms (GCM) 10K type strain sequencing project: providing services to taxonomists for standard genome sequencing and annotation.</title>
        <authorList>
            <consortium name="The Broad Institute Genomics Platform"/>
            <consortium name="The Broad Institute Genome Sequencing Center for Infectious Disease"/>
            <person name="Wu L."/>
            <person name="Ma J."/>
        </authorList>
    </citation>
    <scope>NUCLEOTIDE SEQUENCE [LARGE SCALE GENOMIC DNA]</scope>
    <source>
        <strain evidence="8 9">JCM 14917</strain>
    </source>
</reference>
<accession>A0ABN3AZV0</accession>
<dbReference type="RefSeq" id="WP_346028536.1">
    <property type="nucleotide sequence ID" value="NZ_BAAAON010000003.1"/>
</dbReference>